<evidence type="ECO:0000313" key="2">
    <source>
        <dbReference type="Proteomes" id="UP000015105"/>
    </source>
</evidence>
<evidence type="ECO:0000313" key="1">
    <source>
        <dbReference type="EnsemblPlants" id="AET5Gv21131500.7"/>
    </source>
</evidence>
<dbReference type="Proteomes" id="UP000015105">
    <property type="component" value="Chromosome 5D"/>
</dbReference>
<reference evidence="1" key="5">
    <citation type="journal article" date="2021" name="G3 (Bethesda)">
        <title>Aegilops tauschii genome assembly Aet v5.0 features greater sequence contiguity and improved annotation.</title>
        <authorList>
            <person name="Wang L."/>
            <person name="Zhu T."/>
            <person name="Rodriguez J.C."/>
            <person name="Deal K.R."/>
            <person name="Dubcovsky J."/>
            <person name="McGuire P.E."/>
            <person name="Lux T."/>
            <person name="Spannagl M."/>
            <person name="Mayer K.F.X."/>
            <person name="Baldrich P."/>
            <person name="Meyers B.C."/>
            <person name="Huo N."/>
            <person name="Gu Y.Q."/>
            <person name="Zhou H."/>
            <person name="Devos K.M."/>
            <person name="Bennetzen J.L."/>
            <person name="Unver T."/>
            <person name="Budak H."/>
            <person name="Gulick P.J."/>
            <person name="Galiba G."/>
            <person name="Kalapos B."/>
            <person name="Nelson D.R."/>
            <person name="Li P."/>
            <person name="You F.M."/>
            <person name="Luo M.C."/>
            <person name="Dvorak J."/>
        </authorList>
    </citation>
    <scope>NUCLEOTIDE SEQUENCE [LARGE SCALE GENOMIC DNA]</scope>
    <source>
        <strain evidence="1">cv. AL8/78</strain>
    </source>
</reference>
<dbReference type="EnsemblPlants" id="AET5Gv21131500.7">
    <property type="protein sequence ID" value="AET5Gv21131500.7"/>
    <property type="gene ID" value="AET5Gv21131500"/>
</dbReference>
<dbReference type="AlphaFoldDB" id="A0A453MBR8"/>
<protein>
    <submittedName>
        <fullName evidence="1">Uncharacterized protein</fullName>
    </submittedName>
</protein>
<reference evidence="1" key="3">
    <citation type="journal article" date="2017" name="Nature">
        <title>Genome sequence of the progenitor of the wheat D genome Aegilops tauschii.</title>
        <authorList>
            <person name="Luo M.C."/>
            <person name="Gu Y.Q."/>
            <person name="Puiu D."/>
            <person name="Wang H."/>
            <person name="Twardziok S.O."/>
            <person name="Deal K.R."/>
            <person name="Huo N."/>
            <person name="Zhu T."/>
            <person name="Wang L."/>
            <person name="Wang Y."/>
            <person name="McGuire P.E."/>
            <person name="Liu S."/>
            <person name="Long H."/>
            <person name="Ramasamy R.K."/>
            <person name="Rodriguez J.C."/>
            <person name="Van S.L."/>
            <person name="Yuan L."/>
            <person name="Wang Z."/>
            <person name="Xia Z."/>
            <person name="Xiao L."/>
            <person name="Anderson O.D."/>
            <person name="Ouyang S."/>
            <person name="Liang Y."/>
            <person name="Zimin A.V."/>
            <person name="Pertea G."/>
            <person name="Qi P."/>
            <person name="Bennetzen J.L."/>
            <person name="Dai X."/>
            <person name="Dawson M.W."/>
            <person name="Muller H.G."/>
            <person name="Kugler K."/>
            <person name="Rivarola-Duarte L."/>
            <person name="Spannagl M."/>
            <person name="Mayer K.F.X."/>
            <person name="Lu F.H."/>
            <person name="Bevan M.W."/>
            <person name="Leroy P."/>
            <person name="Li P."/>
            <person name="You F.M."/>
            <person name="Sun Q."/>
            <person name="Liu Z."/>
            <person name="Lyons E."/>
            <person name="Wicker T."/>
            <person name="Salzberg S.L."/>
            <person name="Devos K.M."/>
            <person name="Dvorak J."/>
        </authorList>
    </citation>
    <scope>NUCLEOTIDE SEQUENCE [LARGE SCALE GENOMIC DNA]</scope>
    <source>
        <strain evidence="1">cv. AL8/78</strain>
    </source>
</reference>
<reference evidence="1" key="4">
    <citation type="submission" date="2019-03" db="UniProtKB">
        <authorList>
            <consortium name="EnsemblPlants"/>
        </authorList>
    </citation>
    <scope>IDENTIFICATION</scope>
</reference>
<dbReference type="Gramene" id="AET5Gv21131500.7">
    <property type="protein sequence ID" value="AET5Gv21131500.7"/>
    <property type="gene ID" value="AET5Gv21131500"/>
</dbReference>
<name>A0A453MBR8_AEGTS</name>
<accession>A0A453MBR8</accession>
<keyword evidence="2" id="KW-1185">Reference proteome</keyword>
<organism evidence="1 2">
    <name type="scientific">Aegilops tauschii subsp. strangulata</name>
    <name type="common">Goatgrass</name>
    <dbReference type="NCBI Taxonomy" id="200361"/>
    <lineage>
        <taxon>Eukaryota</taxon>
        <taxon>Viridiplantae</taxon>
        <taxon>Streptophyta</taxon>
        <taxon>Embryophyta</taxon>
        <taxon>Tracheophyta</taxon>
        <taxon>Spermatophyta</taxon>
        <taxon>Magnoliopsida</taxon>
        <taxon>Liliopsida</taxon>
        <taxon>Poales</taxon>
        <taxon>Poaceae</taxon>
        <taxon>BOP clade</taxon>
        <taxon>Pooideae</taxon>
        <taxon>Triticodae</taxon>
        <taxon>Triticeae</taxon>
        <taxon>Triticinae</taxon>
        <taxon>Aegilops</taxon>
    </lineage>
</organism>
<reference evidence="2" key="1">
    <citation type="journal article" date="2014" name="Science">
        <title>Ancient hybridizations among the ancestral genomes of bread wheat.</title>
        <authorList>
            <consortium name="International Wheat Genome Sequencing Consortium,"/>
            <person name="Marcussen T."/>
            <person name="Sandve S.R."/>
            <person name="Heier L."/>
            <person name="Spannagl M."/>
            <person name="Pfeifer M."/>
            <person name="Jakobsen K.S."/>
            <person name="Wulff B.B."/>
            <person name="Steuernagel B."/>
            <person name="Mayer K.F."/>
            <person name="Olsen O.A."/>
        </authorList>
    </citation>
    <scope>NUCLEOTIDE SEQUENCE [LARGE SCALE GENOMIC DNA]</scope>
    <source>
        <strain evidence="2">cv. AL8/78</strain>
    </source>
</reference>
<proteinExistence type="predicted"/>
<sequence length="94" mass="10741">MMPGTRRPLKAMLRMIHLWRKVNLNNVLYLIVPSSGPLSVPGLHHFVVKCIISAEVVLFSRLCMKRFLKKVVKLTQTTILTWSCDSPEKVILPT</sequence>
<reference evidence="2" key="2">
    <citation type="journal article" date="2017" name="Nat. Plants">
        <title>The Aegilops tauschii genome reveals multiple impacts of transposons.</title>
        <authorList>
            <person name="Zhao G."/>
            <person name="Zou C."/>
            <person name="Li K."/>
            <person name="Wang K."/>
            <person name="Li T."/>
            <person name="Gao L."/>
            <person name="Zhang X."/>
            <person name="Wang H."/>
            <person name="Yang Z."/>
            <person name="Liu X."/>
            <person name="Jiang W."/>
            <person name="Mao L."/>
            <person name="Kong X."/>
            <person name="Jiao Y."/>
            <person name="Jia J."/>
        </authorList>
    </citation>
    <scope>NUCLEOTIDE SEQUENCE [LARGE SCALE GENOMIC DNA]</scope>
    <source>
        <strain evidence="2">cv. AL8/78</strain>
    </source>
</reference>